<dbReference type="Proteomes" id="UP000692896">
    <property type="component" value="Unassembled WGS sequence"/>
</dbReference>
<evidence type="ECO:0000313" key="2">
    <source>
        <dbReference type="EMBL" id="MBT2328943.1"/>
    </source>
</evidence>
<sequence length="194" mass="20845">MNETKSELNSGGEQHLNGVYGGWELLIAGVVLVVVALLDVAYLQLYLSGREPVYVFSAVMISALGGFILWLPFARRRIEAAGETRLSNFLALPDNEVPITFPVVSAFLGEQALGGFLGSVLMLTTHGVFSNFGAAIAGIYCFALIVLAITVTSFSLLRFVVLFARYGWATYGVIAVSSLIVMFGFFWAGVTSVS</sequence>
<protein>
    <submittedName>
        <fullName evidence="2">Uncharacterized protein</fullName>
    </submittedName>
</protein>
<dbReference type="RefSeq" id="WP_214917758.1">
    <property type="nucleotide sequence ID" value="NZ_JAGGNX010000022.1"/>
</dbReference>
<feature type="transmembrane region" description="Helical" evidence="1">
    <location>
        <begin position="168"/>
        <end position="190"/>
    </location>
</feature>
<dbReference type="EMBL" id="JAGGOB010000020">
    <property type="protein sequence ID" value="MBT2328943.1"/>
    <property type="molecule type" value="Genomic_DNA"/>
</dbReference>
<gene>
    <name evidence="2" type="ORF">J7E47_09455</name>
</gene>
<keyword evidence="1" id="KW-0812">Transmembrane</keyword>
<organism evidence="2 3">
    <name type="scientific">Pseudomonas fluorescens</name>
    <dbReference type="NCBI Taxonomy" id="294"/>
    <lineage>
        <taxon>Bacteria</taxon>
        <taxon>Pseudomonadati</taxon>
        <taxon>Pseudomonadota</taxon>
        <taxon>Gammaproteobacteria</taxon>
        <taxon>Pseudomonadales</taxon>
        <taxon>Pseudomonadaceae</taxon>
        <taxon>Pseudomonas</taxon>
    </lineage>
</organism>
<name>A0A944DJ89_PSEFL</name>
<keyword evidence="1" id="KW-1133">Transmembrane helix</keyword>
<reference evidence="2" key="1">
    <citation type="submission" date="2021-03" db="EMBL/GenBank/DDBJ databases">
        <title>Genomic analysis provides insights into the functional capacity of soil bacteria communities inhabiting an altitudinal gradient in the Atacama Desert.</title>
        <authorList>
            <person name="Gonzalez M."/>
            <person name="Maldonado J."/>
            <person name="Maza F."/>
            <person name="Hodar C."/>
            <person name="Cortes M."/>
            <person name="Palma R."/>
            <person name="Andreani C."/>
            <person name="Gaete A."/>
            <person name="Vasquez-Dean J."/>
            <person name="Acuna V."/>
            <person name="Aguado M."/>
            <person name="Mandakovic D."/>
            <person name="Latorre M."/>
            <person name="Orellana A."/>
            <person name="Gutierrez R."/>
            <person name="Montecino M."/>
            <person name="Allende M."/>
            <person name="Maass A."/>
            <person name="Cambiazo V."/>
        </authorList>
    </citation>
    <scope>NUCLEOTIDE SEQUENCE</scope>
    <source>
        <strain evidence="2">ISL-25</strain>
    </source>
</reference>
<dbReference type="AlphaFoldDB" id="A0A944DJ89"/>
<proteinExistence type="predicted"/>
<feature type="transmembrane region" description="Helical" evidence="1">
    <location>
        <begin position="135"/>
        <end position="156"/>
    </location>
</feature>
<accession>A0A944DJ89</accession>
<comment type="caution">
    <text evidence="2">The sequence shown here is derived from an EMBL/GenBank/DDBJ whole genome shotgun (WGS) entry which is preliminary data.</text>
</comment>
<feature type="transmembrane region" description="Helical" evidence="1">
    <location>
        <begin position="53"/>
        <end position="73"/>
    </location>
</feature>
<keyword evidence="1" id="KW-0472">Membrane</keyword>
<evidence type="ECO:0000313" key="3">
    <source>
        <dbReference type="Proteomes" id="UP000692896"/>
    </source>
</evidence>
<evidence type="ECO:0000256" key="1">
    <source>
        <dbReference type="SAM" id="Phobius"/>
    </source>
</evidence>
<feature type="transmembrane region" description="Helical" evidence="1">
    <location>
        <begin position="20"/>
        <end position="41"/>
    </location>
</feature>